<dbReference type="SUPFAM" id="SSF53300">
    <property type="entry name" value="vWA-like"/>
    <property type="match status" value="1"/>
</dbReference>
<dbReference type="EMBL" id="BAABJP010000030">
    <property type="protein sequence ID" value="GAA5164848.1"/>
    <property type="molecule type" value="Genomic_DNA"/>
</dbReference>
<dbReference type="PANTHER" id="PTHR41248:SF1">
    <property type="entry name" value="NORD PROTEIN"/>
    <property type="match status" value="1"/>
</dbReference>
<dbReference type="InterPro" id="IPR036465">
    <property type="entry name" value="vWFA_dom_sf"/>
</dbReference>
<evidence type="ECO:0000256" key="1">
    <source>
        <dbReference type="SAM" id="MobiDB-lite"/>
    </source>
</evidence>
<dbReference type="Pfam" id="PF00092">
    <property type="entry name" value="VWA"/>
    <property type="match status" value="1"/>
</dbReference>
<dbReference type="PANTHER" id="PTHR41248">
    <property type="entry name" value="NORD PROTEIN"/>
    <property type="match status" value="1"/>
</dbReference>
<accession>A0ABP9QP66</accession>
<feature type="region of interest" description="Disordered" evidence="1">
    <location>
        <begin position="198"/>
        <end position="234"/>
    </location>
</feature>
<evidence type="ECO:0000313" key="4">
    <source>
        <dbReference type="Proteomes" id="UP001428817"/>
    </source>
</evidence>
<protein>
    <recommendedName>
        <fullName evidence="2">VWFA domain-containing protein</fullName>
    </recommendedName>
</protein>
<dbReference type="PROSITE" id="PS50234">
    <property type="entry name" value="VWFA"/>
    <property type="match status" value="1"/>
</dbReference>
<name>A0ABP9QP66_9PSEU</name>
<reference evidence="4" key="1">
    <citation type="journal article" date="2019" name="Int. J. Syst. Evol. Microbiol.">
        <title>The Global Catalogue of Microorganisms (GCM) 10K type strain sequencing project: providing services to taxonomists for standard genome sequencing and annotation.</title>
        <authorList>
            <consortium name="The Broad Institute Genomics Platform"/>
            <consortium name="The Broad Institute Genome Sequencing Center for Infectious Disease"/>
            <person name="Wu L."/>
            <person name="Ma J."/>
        </authorList>
    </citation>
    <scope>NUCLEOTIDE SEQUENCE [LARGE SCALE GENOMIC DNA]</scope>
    <source>
        <strain evidence="4">JCM 18303</strain>
    </source>
</reference>
<dbReference type="Proteomes" id="UP001428817">
    <property type="component" value="Unassembled WGS sequence"/>
</dbReference>
<dbReference type="InterPro" id="IPR002035">
    <property type="entry name" value="VWF_A"/>
</dbReference>
<dbReference type="Gene3D" id="3.40.50.410">
    <property type="entry name" value="von Willebrand factor, type A domain"/>
    <property type="match status" value="1"/>
</dbReference>
<dbReference type="RefSeq" id="WP_185062489.1">
    <property type="nucleotide sequence ID" value="NZ_BAABJP010000030.1"/>
</dbReference>
<comment type="caution">
    <text evidence="3">The sequence shown here is derived from an EMBL/GenBank/DDBJ whole genome shotgun (WGS) entry which is preliminary data.</text>
</comment>
<proteinExistence type="predicted"/>
<feature type="domain" description="VWFA" evidence="2">
    <location>
        <begin position="348"/>
        <end position="533"/>
    </location>
</feature>
<organism evidence="3 4">
    <name type="scientific">Pseudonocardia eucalypti</name>
    <dbReference type="NCBI Taxonomy" id="648755"/>
    <lineage>
        <taxon>Bacteria</taxon>
        <taxon>Bacillati</taxon>
        <taxon>Actinomycetota</taxon>
        <taxon>Actinomycetes</taxon>
        <taxon>Pseudonocardiales</taxon>
        <taxon>Pseudonocardiaceae</taxon>
        <taxon>Pseudonocardia</taxon>
    </lineage>
</organism>
<feature type="region of interest" description="Disordered" evidence="1">
    <location>
        <begin position="142"/>
        <end position="168"/>
    </location>
</feature>
<gene>
    <name evidence="3" type="ORF">GCM10023321_54040</name>
</gene>
<evidence type="ECO:0000313" key="3">
    <source>
        <dbReference type="EMBL" id="GAA5164848.1"/>
    </source>
</evidence>
<keyword evidence="4" id="KW-1185">Reference proteome</keyword>
<evidence type="ECO:0000259" key="2">
    <source>
        <dbReference type="PROSITE" id="PS50234"/>
    </source>
</evidence>
<sequence length="553" mass="58993">MSPSRYSVLATALGGRPLTVAPAPGGEVAYTDGQTIFVRPGGPVRAQVVVHALLVGNGSLNRRVLGELRGRPERAGRYLLLEMSRLCHPGGPWPQLAPLIGLPRDVPVPAGPSESLRLAGGGLPPVPADWGRIRPARLLRRPAEELDPAAPSRARTAGAPPELDDDDAEEPGRILRALASPLGSSALGRMLRDLLGMGRSRGKRSGSADAELAESGTDRPGAGARPVPGTSWRAAGGPALAGPVALGYRYPEWDGAAGRYRPGWCTVVERQPEPPDDDEPRAEVQGRDIAMRRRLARIGLSPQALPRQPVGDELDTDAMVRARVALAAGSSAEENVYLDARPRRRELSVLVLVDVSGSTKDPSPAGGSVFDRQREAAACLVDSLTALGARTAGYGFYSQGRHAVHLLRVKTFDEPWSGSAHERLARLRPGGYTRLGAAVRHGTMLLTRETSTARRRLLVVLSDGFPYDTEYQDAYAERDCVRALAEARHRAIGCLCVSIGAPTDDEALTRVFGSAAHAGVPDLDSLRAVAPVLFRHGLRTSDPRRRSTQLPAL</sequence>
<dbReference type="SMART" id="SM00327">
    <property type="entry name" value="VWA"/>
    <property type="match status" value="1"/>
</dbReference>
<dbReference type="InterPro" id="IPR051928">
    <property type="entry name" value="NorD/CobT"/>
</dbReference>